<evidence type="ECO:0000313" key="2">
    <source>
        <dbReference type="Proteomes" id="UP000789920"/>
    </source>
</evidence>
<feature type="non-terminal residue" evidence="1">
    <location>
        <position position="1"/>
    </location>
</feature>
<evidence type="ECO:0000313" key="1">
    <source>
        <dbReference type="EMBL" id="CAG8736532.1"/>
    </source>
</evidence>
<comment type="caution">
    <text evidence="1">The sequence shown here is derived from an EMBL/GenBank/DDBJ whole genome shotgun (WGS) entry which is preliminary data.</text>
</comment>
<feature type="non-terminal residue" evidence="1">
    <location>
        <position position="59"/>
    </location>
</feature>
<proteinExistence type="predicted"/>
<gene>
    <name evidence="1" type="ORF">RPERSI_LOCUS12715</name>
</gene>
<organism evidence="1 2">
    <name type="scientific">Racocetra persica</name>
    <dbReference type="NCBI Taxonomy" id="160502"/>
    <lineage>
        <taxon>Eukaryota</taxon>
        <taxon>Fungi</taxon>
        <taxon>Fungi incertae sedis</taxon>
        <taxon>Mucoromycota</taxon>
        <taxon>Glomeromycotina</taxon>
        <taxon>Glomeromycetes</taxon>
        <taxon>Diversisporales</taxon>
        <taxon>Gigasporaceae</taxon>
        <taxon>Racocetra</taxon>
    </lineage>
</organism>
<accession>A0ACA9Q5D4</accession>
<protein>
    <submittedName>
        <fullName evidence="1">4169_t:CDS:1</fullName>
    </submittedName>
</protein>
<keyword evidence="2" id="KW-1185">Reference proteome</keyword>
<dbReference type="EMBL" id="CAJVQC010027473">
    <property type="protein sequence ID" value="CAG8736532.1"/>
    <property type="molecule type" value="Genomic_DNA"/>
</dbReference>
<name>A0ACA9Q5D4_9GLOM</name>
<dbReference type="Proteomes" id="UP000789920">
    <property type="component" value="Unassembled WGS sequence"/>
</dbReference>
<reference evidence="1" key="1">
    <citation type="submission" date="2021-06" db="EMBL/GenBank/DDBJ databases">
        <authorList>
            <person name="Kallberg Y."/>
            <person name="Tangrot J."/>
            <person name="Rosling A."/>
        </authorList>
    </citation>
    <scope>NUCLEOTIDE SEQUENCE</scope>
    <source>
        <strain evidence="1">MA461A</strain>
    </source>
</reference>
<sequence length="59" mass="6918">NILSRQVFNELVEKKSLARRKIFIYSDYELIIAALHEPINTKLGTPEGRYWIKILSATR</sequence>